<feature type="region of interest" description="N-terminal hotdog fold" evidence="12">
    <location>
        <begin position="893"/>
        <end position="1012"/>
    </location>
</feature>
<dbReference type="PANTHER" id="PTHR43775:SF51">
    <property type="entry name" value="INACTIVE PHENOLPHTHIOCEROL SYNTHESIS POLYKETIDE SYNTHASE TYPE I PKS1-RELATED"/>
    <property type="match status" value="1"/>
</dbReference>
<dbReference type="InterPro" id="IPR018201">
    <property type="entry name" value="Ketoacyl_synth_AS"/>
</dbReference>
<evidence type="ECO:0000259" key="16">
    <source>
        <dbReference type="PROSITE" id="PS52019"/>
    </source>
</evidence>
<evidence type="ECO:0000256" key="9">
    <source>
        <dbReference type="ARBA" id="ARBA00060622"/>
    </source>
</evidence>
<feature type="region of interest" description="N-terminal hotdog fold" evidence="12">
    <location>
        <begin position="5941"/>
        <end position="6064"/>
    </location>
</feature>
<dbReference type="CDD" id="cd08956">
    <property type="entry name" value="KR_3_FAS_SDR_x"/>
    <property type="match status" value="4"/>
</dbReference>
<dbReference type="GO" id="GO:0031177">
    <property type="term" value="F:phosphopantetheine binding"/>
    <property type="evidence" value="ECO:0007669"/>
    <property type="project" value="InterPro"/>
</dbReference>
<dbReference type="InterPro" id="IPR016039">
    <property type="entry name" value="Thiolase-like"/>
</dbReference>
<feature type="domain" description="PKS/mFAS DH" evidence="16">
    <location>
        <begin position="4253"/>
        <end position="4525"/>
    </location>
</feature>
<feature type="domain" description="Ketosynthase family 3 (KS3)" evidence="15">
    <location>
        <begin position="29"/>
        <end position="451"/>
    </location>
</feature>
<dbReference type="InterPro" id="IPR016035">
    <property type="entry name" value="Acyl_Trfase/lysoPLipase"/>
</dbReference>
<dbReference type="FunFam" id="3.40.366.10:FF:000002">
    <property type="entry name" value="Probable polyketide synthase 2"/>
    <property type="match status" value="1"/>
</dbReference>
<evidence type="ECO:0000256" key="13">
    <source>
        <dbReference type="SAM" id="MobiDB-lite"/>
    </source>
</evidence>
<protein>
    <recommendedName>
        <fullName evidence="11">6-deoxyerythronolide-B synthase</fullName>
        <ecNumber evidence="11">2.3.1.94</ecNumber>
    </recommendedName>
</protein>
<comment type="pathway">
    <text evidence="9">Antibiotic biosynthesis; erythromycin biosynthesis.</text>
</comment>
<feature type="active site" description="Proton acceptor; for dehydratase activity" evidence="12">
    <location>
        <position position="4285"/>
    </location>
</feature>
<evidence type="ECO:0000256" key="5">
    <source>
        <dbReference type="ARBA" id="ARBA00023268"/>
    </source>
</evidence>
<dbReference type="Pfam" id="PF16197">
    <property type="entry name" value="KAsynt_C_assoc"/>
    <property type="match status" value="4"/>
</dbReference>
<dbReference type="SUPFAM" id="SSF52151">
    <property type="entry name" value="FabD/lysophospholipase-like"/>
    <property type="match status" value="4"/>
</dbReference>
<dbReference type="PANTHER" id="PTHR43775">
    <property type="entry name" value="FATTY ACID SYNTHASE"/>
    <property type="match status" value="1"/>
</dbReference>
<dbReference type="InterPro" id="IPR032821">
    <property type="entry name" value="PKS_assoc"/>
</dbReference>
<dbReference type="Pfam" id="PF00698">
    <property type="entry name" value="Acyl_transf_1"/>
    <property type="match status" value="4"/>
</dbReference>
<feature type="region of interest" description="C-terminal hotdog fold" evidence="12">
    <location>
        <begin position="1025"/>
        <end position="1159"/>
    </location>
</feature>
<dbReference type="InterPro" id="IPR020807">
    <property type="entry name" value="PKS_DH"/>
</dbReference>
<dbReference type="Pfam" id="PF08659">
    <property type="entry name" value="KR"/>
    <property type="match status" value="4"/>
</dbReference>
<dbReference type="Gene3D" id="3.30.70.3290">
    <property type="match status" value="4"/>
</dbReference>
<dbReference type="Pfam" id="PF00109">
    <property type="entry name" value="ketoacyl-synt"/>
    <property type="match status" value="4"/>
</dbReference>
<comment type="subunit">
    <text evidence="10">Homodimer. Erythronolide synthase is composed of EryAI, EryAII and EryAIII multimodular (2 modules) polypeptides each coding for a functional synthase subunit which participates in 2 of the six FAS-like elongation steps required for formation of the polyketide. Module 1, 2, 3, 4, 5, and 6 participating in biosynthesis steps 1, 2, 3, 4, 5, and 6, respectively.</text>
</comment>
<dbReference type="InterPro" id="IPR020806">
    <property type="entry name" value="PKS_PP-bd"/>
</dbReference>
<accession>A0A0N9I7M2</accession>
<feature type="active site" description="Proton donor; for dehydratase activity" evidence="12">
    <location>
        <position position="1084"/>
    </location>
</feature>
<dbReference type="FunFam" id="3.40.47.10:FF:000019">
    <property type="entry name" value="Polyketide synthase type I"/>
    <property type="match status" value="4"/>
</dbReference>
<dbReference type="GO" id="GO:0006633">
    <property type="term" value="P:fatty acid biosynthetic process"/>
    <property type="evidence" value="ECO:0007669"/>
    <property type="project" value="InterPro"/>
</dbReference>
<evidence type="ECO:0000259" key="15">
    <source>
        <dbReference type="PROSITE" id="PS52004"/>
    </source>
</evidence>
<dbReference type="InterPro" id="IPR049552">
    <property type="entry name" value="PKS_DH_N"/>
</dbReference>
<dbReference type="Pfam" id="PF14765">
    <property type="entry name" value="PS-DH"/>
    <property type="match status" value="4"/>
</dbReference>
<sequence length="6807" mass="711137">MSDEGRLFEYLKRVTADLRQARGELAGHREPIAIVGMACRFPGGVTTPEQLWDLVSAGGDAMGEMPDDRGWDLAGLYHPDPEHTGTTYTRAGGFLPDPGGFDAEFFGITPREAMATDPQQRILLEVTWEALERAGIPADSRRGSRVGVFVGTSGQDYATLPSSPQVEGYLAAGNAASLMSGRIAYSFGFNGPAATVDTACSSSLVAMHLAAQALRNGECSLAVAGGVTLMTSPNLLVEFARQRGLSPDGRCKAFAAAADGTGFADGVGVLLLARLSDAEREGLPVLAVIRGSAVNSDGASNGLTAPNGRAQEQVIRQALANAGLSLSDVDAVEAHGTGTTLGDPIEAEALLATYGQGRDEPLWLGSVKSNIGHTQAAAGVAGVIKMVMAFRNGLLPRTLHVDSPTPHVDWTSGQVRLLTENQPWPEAGRPRRAAVSSFGVSGTNAHLILEQAVTRVQAAAPADRVVPLLLSARTEPALRDQARRLLTALRDDMSVVDIGHTLATGRSALEYRAQVVAGDVDDLRAVLAAVADGGGQVGVVDNPGRVAFVFSGQGAQRLDMGTVLYQAFPVFADAFDEVCSRLDPGLREVVRSDRHRLDRTEFAQQALFAFEVALARLFESIGVRPSVVAGHSVGEVAAAHVAGVLDLDDACALVAARSRLMQECRQDGVMAAVQASEEEIHEHLSGEVALAAVNAPQAVVISGDADAVRRVADHWASLGRKTTELRVSHAFHSHHMDQALPGFRQALAGLTFRSPSIAMVPTSNGDVTTAEYWVAQLRSPVRFEHAVRTMAERGTSVFLEVGPGAPLTALGGHFDSGAAFIAAQRDKGEEANNLASALAQLHVAGVRWEWDAAFPGGRKIQLPTYAFQHEHYWMPPTSGAGDVETAGLLTAGHPLLSAVTDLGDDGCVLTGRVSLSTHSWLAEHRILGTVVVPGTALVEMAVSAGRRFGCAHLAELTSRTPLTLPETEAVVVQVRVGAGGDSRPVSISSRAVDSAEWTLHAEGVLTEDSAVGDESYPTAWPPAGTSPVDVTTVYDRLSDDGYGYGSVFRGLRAAWRRGDELFAEVAVPEDTDVAGFDVHPALLDAALHVMLVDAREGQVWLPFSWSGVSVWPGTPRRLRVRVSPVTRDTVSVLVTDTAGEPVAAVRRLTGRAASARDIQPARVNVRDWLLRPDWLPVRTPQGAARFTWLGPDADLASITAPGDVAVVVGADGDAMTAGYAGVHRVLTLVRQWLRDERFASARLVVVVRPADWAAAGVWGLVRSAQTEHPGRFVLVESDATGEALLPAALAGGEPQLAIREGRVLVPRLVRAQAGGEPVALNPGGTVLITGGTGVLGGLLARHLVAEHGVRHLVLAGRSGRADVADLDADVRVVACDVSDRDDVRLLLDGIPAEHPLTAVIHAAGVLDDGVVETMTSQRIVDVFGPKVGGAWHLHELTEELDLEAFVVFSSAAGLLGSGGQANYAAANTFLDAIAVHRRSQGLAAHSLAWGMWEPNGGMTGGLDATSRARFARGGIAPFTATDGLALFDLALSTDDAVLAPARFDLTNVPDPAPAVLRELVRRSTSNPVPNPGSRSPRDRMARLSPPERQDAVLALVRDQVAVVVGYPDGAAVDADRPFKDLGFDSLMSVELRNGLVSLTGVRLSATAVFDYPTPRGLAVHLHAALFGADEKLPRQVTAVVQDDDPIVIVGMACRYPGGITSPEDLWDLVAAGTDAVSEFPADRGWDPGLYDPEPGRTGHSYTRHGGFLHDAADFDAEFFGISPREALAMDPQQRLLLEVSWEVVERAGIDPVSLRGSRTGVFVGVMYHDYGTRIGAVADDVEGYVGTGTSGSVASGRVAYTLGLEGPAVTVDTACSSSLVALHLAAQALRSGECDLALAGGVTVMATPTTFVDFSRQRGLAPDGRCKSFAAGADGTGWSEGAGLLLVQRLSDARRDGRRVLGVVRGSAVNQDGASNGLTAPNGPSQQRVIRAALAGAGLGVSDVDVVEAHGTGTRLGDPIEAQALLATYGQGRVRPLLLGSIKSNLGHTQAAAGVAGVIKMVMAMRHGVLPRSLHVDEPTPHVDWTAGSVELLTERVVWPEVDRPRRAGVSSFGISGTNAHIIIEQVPTGEEPTDNTPATPLPWVLSAKSDRALRVQAERLRTWASRSPGSSVADIGYSLATGRAALNHRAVVVGTDRSDFLRGLETIATGTSPGDRIAEGIAGSGKLALLFPGQGSQVVGMGRGLAESFPVFGSVFGEVCGLVDAELGGSLAEVLWGGDGGVVDRTVFAQVGLFAVEVSLFRLLESWGVRPDYLVGHSVGEVAAACVSGVLSLGDAVRLVVARGRLMQGLPGGGAMVSVAAPVAEVVARVEGVSGVGVAAVNGPRQVVVSGVESVVLGVVEGFAAEGVRTRRLRVSHAFHSSLMEPMLVEFERVVGGLSFGEPRIPVVSTVGAGLDMSTPQYWVRQVREPVLFADAVARVAEQGVTRFVEAGPGSALSTMVESCLADLEEGAAVALLRRNQPESQSVIDGIARLYVNGVPLSLAPVFGRARTVDLPTYAFHRKRYWPTGDAVATGSAGSGHPLLSAAVVLADSGGALLTGKLSLASHQWLVDHAVRGVSLFPGTGFVELAAHAGGCVDYPVVDELTIQAPLAMPEQGAVELQISVGEEKSGQREVRVYSRIAGASADQSWTCHASGTLVPARPATRRDDVTSWPPSGARAVDVDGLYEDLAAAGLDYGPAFHGVQRVWRRDHELFAELALPDGDLVGGSRFGLHPALFDAALHVARLSDRAWDGTGSKLPFSWSGFELNKAGATELRLKLTSTDSGALSLAMNDIDGSPVASVESVVLRPVTAEQLAAAQTGHSEPMHRSEWVAVTTPAGAVQSWAWWGLESLANANADVIVLPFLTGSDHDDTVDRVHATTTAALDAVQQWLSDVRFGSSKLVVLTQNAVSAGGSSRPVDLAGAAVWGLIRSAQLEHPGRIVLVDVDEPDEAAAALASALRTGENQVAIRGDSVLGHRLVPVVRTTVDEVPAWRGTVLVTGGTGGLGALIARHLVTVHGVERLVLVSRRGTDAPGAAELVDELTALGAHVDVAACDTSDRAALAQVLATIPADHPLGGIVHTAGVLDDGVLTALSPERLALVLRPKVDAAWHLHELTKDSDLGAFVLFSSAAGVIGAAGQANYAAANAFLDALAVHRREQDLPGQSLAWGLWANTDGGMATRMSEADTERLTRAGVTALSAPEGLALFDAAGRNGHPVLVPMRLAPAKRARETAPAGGTTFRRQLSGMDASARLRTVQDLVLAQTAAVLGHASAAEIHPGRAFQGLGFDSLTAVELRNGLSTATRLRLPATLVFDHPNPAALAEYLVSELVGEPAESEVGEAPQVLDDDPIVIVGMACRYPGGITSPEDLWRLVSTDGDAISEFPADRGWDGDGLYDPDASRYGKSATRHGGFLHDAADFDAGFFGISPREALAMDPQQRLLLEVSWEVVERAGIDPVSLRGSRTGVFAGVMYHDYGARMADVDDAEGYVGTGNSGSIASGRVAYALGFEGPAVTVDTACSSSLVALHLAAQALRTGECDLALAGGVTVMATPAAFVGFSRQGGLSPDGRCKSFAAGADGTGWSEGVGLLLVQRLSDARRDGRRVLGVVRGSAVNQDGASNGLTAPNGPSQQRVIRAALRNSGLSAVDVDAVEAHGTGTKLGDPIEAQALLATYGQGRVRPLLLGSIKSNLGHTQAAAGVAGVIKMVMAMRHGVLPRSLHVDEPTPHVDWTAGSVELLTERVVWPEVDRPRRAGVSSFGISGTNAHVIIEQPSEPTAESSAADPDLVVWSVSARSPEALRAQANRLLSHVDAHPETAAGEVGRSLATARAHLEFRASVIGADREELRHGLAAVAAGELVDGIFAGREQTGSTGFLFPGQGSQVVGMGRGLAESFPVFGSVFGEVCGLVDAELGGSLAEVLWGGDGGVVDRTVFAQVGLFAVEVSLFRLLESWGVRPDYLVGHSVGEVAAACVSGVLSLGDAVRLVVARGRLMQGLPGGGAMVSVAAPVAEVVARVEGVSGVGVAAVNGPRQVVVSGVESVVLGVVEGFAAEGVRTRRLRVSHAFHSSLMEPMLVEFERVVGGLSFGAPRIPVVSTVGAGLDMSTPQYWVRQVREPVLFADAVNHLAAEGVRRFVEIGPGTALTVLAKENLVDSQAVVLPTLRRGEDEPRQVVEAIAGLHVSGASLEWARFFAGVNQVDLPTYAFQHRRYWYDVPVGQPGDIRNVGQQAVTHPLLGAAVALPATGGMAFTGRLSVATQLWLADHLVAGIVLFPATGFVELARHAGDELGCPVVEELSIQAPLVMPANAAVSVQVSVGQVGDDGRRTVSVYSRPEDTAADQRWTCHATGELASPIAIPLQQDSSAWPPVGALAVDPDALYDKLAARGLDYGPVFRGVRAAWQRGEELFAEVDLPEDEHPAATRYGLHPALFDAALHVAAVNGEAAALPFAWTGVTLHAAGATALRVSVVTSGENTMAIHLATQDGIPVADVGSLVSRPISPEQLAAARTDHDDLLFRRNWVPITPPQPTAEPETWSWYAQDGPVADVLVIAFTAGGASDVPAEVHHDTRRALAVLRDWSTDERYGSSRLVVLAHGITAGTDEPSLAAVCGLVRSAQSENTPGRITLLHTDDLARPIDDLVAVTKAAAEPELLVRGDAVLVPRLARLTTPATATAPDWSAGTTLVTGGTGGLGAALARHLVVEHGARHLALVSRRGLEAPGAGQLVAELGELGAHVSVAACDVADRSALAEVLATIPADHPLVGVVHAAGVLDDGLVTALSDEQLETVLRPKVDAAWHLHELTQDLDLSAFVMFSSAAGVLGAAGQANYAAANAFLDALATYRRAQGLAGQSMAWGLWADDTGMSAGLSGPDVRRLARTGVVPLTTPVGLSLFDTGSRHDEAVLIPMHMNLNGIGAIPPMLQGLVRPRVSAARAVTVDKSLRERLLLLPESERGAAVLAVVCEQVAAVSGGGAIDPDRSFRDLGFDSLMAVELRNALTEVCGAKLSATAVFDYPTPRDLAAHVRGDLDGTREQVILPTPAVTRDLDDPVVIVGMACRYPGGVSSPDELWQLVVDGADAISDFPQDRGWTTGSGSSYPRAGGFLHSAADFDAEFFGISPREALAMDPQQRLMLEVSWEAFEHAGIDPASLRGSRTGVFAGLMYHDYASRAQGSLSEDLVGFLGNGNSGSVLSGRVAYSLGLEGPAVTVDTACSSSLVALHLAAQALRSGECDLALAGGVTVMATPAAFVEFGRQGALASDGRCKAFSDTADGTAWSEGVGLLLVQRLSDARRDGRRVLGVVRGSAVNQDGASNGLTAPNGPSQQRVIRAALAGAGLGVSDVDVVEAHGTGTALGDPIEAQALIATYGQGRVRPLLLGSIKSNLGHTQAAAGVAGVIKMVMAMRHGVLPRTLHVDEPTSHVDWSAGSVQLVTEQVVWPEVDRPRRAGVSSFGISGTNAHVIIEAPVAGESPTNNEMRAVPWLLSAKNEEALRAQARRLLTYTEVHPDTDPADVANVLATKRAVHKHRFALVGDSLDALTKRLRAFVDGEAGSVVADQGMVALLFSGQGSQVVGMGRGLAESFPVFGSVFGEVCGLVDAELGGSLAEVLWGGDGGVVDRTVFAQVGLFAVEVSLFRLLESWGVRPDYLVGHSVGEVAAACVSGVLSLGDAVRLVVARGRLMQGLPGGGAMVSVAAPVAEVVARVEGVSGVGVAAVNGPRQVVVSGVESVVLGVVEGFAAEGVRTRRLRVSHAFHSSLMEPMLVEFERVVGGLSFGEPRIPVVSTVTGAVISDEFGTPGYWVRQVREPVLFADAVRSLESLGVTRFVEVGPGSALTALVHDCLSSDRATLVVPTLRRDTDESSSVVEAAASLHTAGSVVDWKRFFTDVPARYIDLPTYAFQRKRFWLNAPAAAGDATGLGQVAADHPLIAAAVTLPESDSVVFTGRLSLATHPWLADHAISGVSVLPVSALVELVTRAGDEVSTATVDNLTALVPLVIPESDSVRIQVSVGPPDDSGRRPVSVFSTTESADQDWTRNARGVLSADARPFEFGVTTWPPADAEAIDLDELYDEMAVDHGPAFHGVRAAWRRGGELFAEVVLPEEEQLTAARYGLHPALLDAATHVAAVEFPGAVPATWTGLSRYASGVAELRVRLSKTDGATLSFDAVDFAGTPVASAEGVALRPADQVRMPGGRASDSMFRVEWQPRPVNESVGSANPWLVLDERFAQSLASSGIPVSAAVDEPDIVVLACAGEQRTTHAVVSDVLAAIQRWLADERRAASRLVVVTRGAVPVGELTDLAGAAVWGLVRSAQTEHPGRIVLADVDDSLDALPAALATGEPQFALRGGAIHVPRLVRVRAPAATDRITGGTILVTGGTGGLGALVARHLVTEHGVQRLLLVSRRGPDAPGAGELAAELRDLGAEVTVAACDVSDVSALADLLADIPADFPLTGVVHAAGVLDDGVLTAMTDDRLATVLRPKADAALALHELTKDMDLSLFALFSSVTGVLGAAGQSNYAAANAFLDALAEHRRAQGLVAQSLAWGLWEDQEGGMAKTLTAADVRRQSRGGVVPLSAAEGLALFDAAVSSDGTVVVPVRLRTAGVTGEIPPLLEGLVRPRRDERAPASAKSLRERLSTANENEQYALVLGVVRSQIATVLGHDGAHAIEPDKAFRELGFDSLAAVELRNGLNTAVGLSLPTSMVFDYPTPAALSRHLHTELVSGTRGAADPDDGIRQVLAGIPVDRIRQAGVLEILLRLADPASDVPPGAGSSTSIDDMDAESLLRLAAENSSG</sequence>
<dbReference type="PROSITE" id="PS00012">
    <property type="entry name" value="PHOSPHOPANTETHEINE"/>
    <property type="match status" value="4"/>
</dbReference>
<dbReference type="PROSITE" id="PS00606">
    <property type="entry name" value="KS3_1"/>
    <property type="match status" value="4"/>
</dbReference>
<dbReference type="PROSITE" id="PS52004">
    <property type="entry name" value="KS3_2"/>
    <property type="match status" value="4"/>
</dbReference>
<evidence type="ECO:0000256" key="12">
    <source>
        <dbReference type="PROSITE-ProRule" id="PRU01363"/>
    </source>
</evidence>
<reference evidence="17 18" key="1">
    <citation type="submission" date="2015-07" db="EMBL/GenBank/DDBJ databases">
        <title>Genome sequencing of Kibdelosporangium phytohabitans.</title>
        <authorList>
            <person name="Qin S."/>
            <person name="Xing K."/>
        </authorList>
    </citation>
    <scope>NUCLEOTIDE SEQUENCE [LARGE SCALE GENOMIC DNA]</scope>
    <source>
        <strain evidence="17 18">KLBMP1111</strain>
    </source>
</reference>
<evidence type="ECO:0000259" key="14">
    <source>
        <dbReference type="PROSITE" id="PS50075"/>
    </source>
</evidence>
<dbReference type="InterPro" id="IPR050091">
    <property type="entry name" value="PKS_NRPS_Biosynth_Enz"/>
</dbReference>
<evidence type="ECO:0000256" key="11">
    <source>
        <dbReference type="ARBA" id="ARBA00066981"/>
    </source>
</evidence>
<evidence type="ECO:0000256" key="7">
    <source>
        <dbReference type="ARBA" id="ARBA00052442"/>
    </source>
</evidence>
<evidence type="ECO:0000256" key="10">
    <source>
        <dbReference type="ARBA" id="ARBA00063272"/>
    </source>
</evidence>
<feature type="active site" description="Proton donor; for dehydratase activity" evidence="12">
    <location>
        <position position="6134"/>
    </location>
</feature>
<dbReference type="SUPFAM" id="SSF55048">
    <property type="entry name" value="Probable ACP-binding domain of malonyl-CoA ACP transacylase"/>
    <property type="match status" value="4"/>
</dbReference>
<gene>
    <name evidence="17" type="ORF">AOZ06_39640</name>
</gene>
<evidence type="ECO:0000313" key="18">
    <source>
        <dbReference type="Proteomes" id="UP000063699"/>
    </source>
</evidence>
<dbReference type="SMART" id="SM00823">
    <property type="entry name" value="PKS_PP"/>
    <property type="match status" value="4"/>
</dbReference>
<feature type="region of interest" description="Disordered" evidence="13">
    <location>
        <begin position="1560"/>
        <end position="1584"/>
    </location>
</feature>
<evidence type="ECO:0000313" key="17">
    <source>
        <dbReference type="EMBL" id="ALG12163.1"/>
    </source>
</evidence>
<dbReference type="InterPro" id="IPR001227">
    <property type="entry name" value="Ac_transferase_dom_sf"/>
</dbReference>
<dbReference type="InterPro" id="IPR020841">
    <property type="entry name" value="PKS_Beta-ketoAc_synthase_dom"/>
</dbReference>
<dbReference type="InterPro" id="IPR013968">
    <property type="entry name" value="PKS_KR"/>
</dbReference>
<dbReference type="Pfam" id="PF00550">
    <property type="entry name" value="PP-binding"/>
    <property type="match status" value="4"/>
</dbReference>
<dbReference type="InterPro" id="IPR057326">
    <property type="entry name" value="KR_dom"/>
</dbReference>
<feature type="domain" description="Carrier" evidence="14">
    <location>
        <begin position="3270"/>
        <end position="3352"/>
    </location>
</feature>
<dbReference type="SMART" id="SM01294">
    <property type="entry name" value="PKS_PP_betabranch"/>
    <property type="match status" value="4"/>
</dbReference>
<dbReference type="InterPro" id="IPR049551">
    <property type="entry name" value="PKS_DH_C"/>
</dbReference>
<feature type="domain" description="Ketosynthase family 3 (KS3)" evidence="15">
    <location>
        <begin position="1683"/>
        <end position="2106"/>
    </location>
</feature>
<feature type="region of interest" description="C-terminal hotdog fold" evidence="12">
    <location>
        <begin position="2699"/>
        <end position="2838"/>
    </location>
</feature>
<feature type="active site" description="Proton acceptor; for dehydratase activity" evidence="12">
    <location>
        <position position="924"/>
    </location>
</feature>
<keyword evidence="5" id="KW-0511">Multifunctional enzyme</keyword>
<dbReference type="InterPro" id="IPR055123">
    <property type="entry name" value="SpnB-like_Rossmann"/>
</dbReference>
<dbReference type="SMART" id="SM00827">
    <property type="entry name" value="PKS_AT"/>
    <property type="match status" value="4"/>
</dbReference>
<feature type="region of interest" description="C-terminal hotdog fold" evidence="12">
    <location>
        <begin position="4391"/>
        <end position="4525"/>
    </location>
</feature>
<dbReference type="PROSITE" id="PS50075">
    <property type="entry name" value="CARRIER"/>
    <property type="match status" value="4"/>
</dbReference>
<dbReference type="InterPro" id="IPR014043">
    <property type="entry name" value="Acyl_transferase_dom"/>
</dbReference>
<dbReference type="RefSeq" id="WP_054294059.1">
    <property type="nucleotide sequence ID" value="NZ_CP012752.1"/>
</dbReference>
<dbReference type="SUPFAM" id="SSF47336">
    <property type="entry name" value="ACP-like"/>
    <property type="match status" value="4"/>
</dbReference>
<dbReference type="PROSITE" id="PS52019">
    <property type="entry name" value="PKS_MFAS_DH"/>
    <property type="match status" value="4"/>
</dbReference>
<evidence type="ECO:0000256" key="2">
    <source>
        <dbReference type="ARBA" id="ARBA00022553"/>
    </source>
</evidence>
<dbReference type="GO" id="GO:0004315">
    <property type="term" value="F:3-oxoacyl-[acyl-carrier-protein] synthase activity"/>
    <property type="evidence" value="ECO:0007669"/>
    <property type="project" value="InterPro"/>
</dbReference>
<feature type="domain" description="PKS/mFAS DH" evidence="16">
    <location>
        <begin position="2562"/>
        <end position="2838"/>
    </location>
</feature>
<dbReference type="Pfam" id="PF22953">
    <property type="entry name" value="SpnB_Rossmann"/>
    <property type="match status" value="3"/>
</dbReference>
<dbReference type="Pfam" id="PF02801">
    <property type="entry name" value="Ketoacyl-synt_C"/>
    <property type="match status" value="4"/>
</dbReference>
<dbReference type="InterPro" id="IPR009081">
    <property type="entry name" value="PP-bd_ACP"/>
</dbReference>
<dbReference type="SUPFAM" id="SSF53901">
    <property type="entry name" value="Thiolase-like"/>
    <property type="match status" value="4"/>
</dbReference>
<dbReference type="InterPro" id="IPR006162">
    <property type="entry name" value="Ppantetheine_attach_site"/>
</dbReference>
<dbReference type="Gene3D" id="3.10.129.110">
    <property type="entry name" value="Polyketide synthase dehydratase"/>
    <property type="match status" value="4"/>
</dbReference>
<dbReference type="Proteomes" id="UP000063699">
    <property type="component" value="Chromosome"/>
</dbReference>
<keyword evidence="6" id="KW-0012">Acyltransferase</keyword>
<keyword evidence="1" id="KW-0596">Phosphopantetheine</keyword>
<feature type="domain" description="Ketosynthase family 3 (KS3)" evidence="15">
    <location>
        <begin position="3370"/>
        <end position="3793"/>
    </location>
</feature>
<name>A0A0N9I7M2_9PSEU</name>
<feature type="active site" description="Proton donor; for dehydratase activity" evidence="12">
    <location>
        <position position="4452"/>
    </location>
</feature>
<dbReference type="InterPro" id="IPR042104">
    <property type="entry name" value="PKS_dehydratase_sf"/>
</dbReference>
<dbReference type="InterPro" id="IPR014031">
    <property type="entry name" value="Ketoacyl_synth_C"/>
</dbReference>
<feature type="domain" description="Carrier" evidence="14">
    <location>
        <begin position="6659"/>
        <end position="6734"/>
    </location>
</feature>
<dbReference type="STRING" id="860235.AOZ06_39640"/>
<dbReference type="Gene3D" id="3.40.50.720">
    <property type="entry name" value="NAD(P)-binding Rossmann-like Domain"/>
    <property type="match status" value="4"/>
</dbReference>
<evidence type="ECO:0000256" key="1">
    <source>
        <dbReference type="ARBA" id="ARBA00022450"/>
    </source>
</evidence>
<dbReference type="Gene3D" id="3.40.366.10">
    <property type="entry name" value="Malonyl-Coenzyme A Acyl Carrier Protein, domain 2"/>
    <property type="match status" value="4"/>
</dbReference>
<feature type="region of interest" description="N-terminal hotdog fold" evidence="12">
    <location>
        <begin position="4253"/>
        <end position="4378"/>
    </location>
</feature>
<dbReference type="InterPro" id="IPR049900">
    <property type="entry name" value="PKS_mFAS_DH"/>
</dbReference>
<dbReference type="InterPro" id="IPR014030">
    <property type="entry name" value="Ketoacyl_synth_N"/>
</dbReference>
<dbReference type="Pfam" id="PF21089">
    <property type="entry name" value="PKS_DH_N"/>
    <property type="match status" value="4"/>
</dbReference>
<evidence type="ECO:0000256" key="3">
    <source>
        <dbReference type="ARBA" id="ARBA00022679"/>
    </source>
</evidence>
<dbReference type="InterPro" id="IPR036291">
    <property type="entry name" value="NAD(P)-bd_dom_sf"/>
</dbReference>
<dbReference type="InterPro" id="IPR016036">
    <property type="entry name" value="Malonyl_transacylase_ACP-bd"/>
</dbReference>
<dbReference type="Gene3D" id="3.40.47.10">
    <property type="match status" value="4"/>
</dbReference>
<feature type="active site" description="Proton acceptor; for dehydratase activity" evidence="12">
    <location>
        <position position="2594"/>
    </location>
</feature>
<feature type="region of interest" description="C-terminal hotdog fold" evidence="12">
    <location>
        <begin position="6076"/>
        <end position="6206"/>
    </location>
</feature>
<dbReference type="SMART" id="SM00826">
    <property type="entry name" value="PKS_DH"/>
    <property type="match status" value="4"/>
</dbReference>
<feature type="active site" description="Proton donor; for dehydratase activity" evidence="12">
    <location>
        <position position="2760"/>
    </location>
</feature>
<dbReference type="GO" id="GO:0047879">
    <property type="term" value="F:erythronolide synthase activity"/>
    <property type="evidence" value="ECO:0007669"/>
    <property type="project" value="UniProtKB-EC"/>
</dbReference>
<dbReference type="KEGG" id="kphy:AOZ06_39640"/>
<dbReference type="InterPro" id="IPR036736">
    <property type="entry name" value="ACP-like_sf"/>
</dbReference>
<evidence type="ECO:0000256" key="6">
    <source>
        <dbReference type="ARBA" id="ARBA00023315"/>
    </source>
</evidence>
<feature type="domain" description="Carrier" evidence="14">
    <location>
        <begin position="4971"/>
        <end position="5046"/>
    </location>
</feature>
<feature type="region of interest" description="Disordered" evidence="13">
    <location>
        <begin position="6025"/>
        <end position="6044"/>
    </location>
</feature>
<dbReference type="SUPFAM" id="SSF51735">
    <property type="entry name" value="NAD(P)-binding Rossmann-fold domains"/>
    <property type="match status" value="8"/>
</dbReference>
<feature type="domain" description="PKS/mFAS DH" evidence="16">
    <location>
        <begin position="893"/>
        <end position="1159"/>
    </location>
</feature>
<dbReference type="EMBL" id="CP012752">
    <property type="protein sequence ID" value="ALG12163.1"/>
    <property type="molecule type" value="Genomic_DNA"/>
</dbReference>
<proteinExistence type="predicted"/>
<comment type="catalytic activity">
    <reaction evidence="7">
        <text>6 (S)-methylmalonyl-CoA + propanoyl-CoA + 6 NADPH + 12 H(+) = 6-deoxyerythronolide B + 6 CO2 + 6 NADP(+) + 7 CoA + H2O</text>
        <dbReference type="Rhea" id="RHEA:23068"/>
        <dbReference type="ChEBI" id="CHEBI:15377"/>
        <dbReference type="ChEBI" id="CHEBI:15378"/>
        <dbReference type="ChEBI" id="CHEBI:16089"/>
        <dbReference type="ChEBI" id="CHEBI:16526"/>
        <dbReference type="ChEBI" id="CHEBI:57287"/>
        <dbReference type="ChEBI" id="CHEBI:57327"/>
        <dbReference type="ChEBI" id="CHEBI:57392"/>
        <dbReference type="ChEBI" id="CHEBI:57783"/>
        <dbReference type="ChEBI" id="CHEBI:58349"/>
        <dbReference type="EC" id="2.3.1.94"/>
    </reaction>
</comment>
<feature type="domain" description="Ketosynthase family 3 (KS3)" evidence="15">
    <location>
        <begin position="5065"/>
        <end position="5481"/>
    </location>
</feature>
<feature type="domain" description="Carrier" evidence="14">
    <location>
        <begin position="1590"/>
        <end position="1665"/>
    </location>
</feature>
<dbReference type="GO" id="GO:0004312">
    <property type="term" value="F:fatty acid synthase activity"/>
    <property type="evidence" value="ECO:0007669"/>
    <property type="project" value="TreeGrafter"/>
</dbReference>
<evidence type="ECO:0000256" key="8">
    <source>
        <dbReference type="ARBA" id="ARBA00060158"/>
    </source>
</evidence>
<keyword evidence="2" id="KW-0597">Phosphoprotein</keyword>
<feature type="compositionally biased region" description="Basic and acidic residues" evidence="13">
    <location>
        <begin position="1575"/>
        <end position="1584"/>
    </location>
</feature>
<keyword evidence="3" id="KW-0808">Transferase</keyword>
<keyword evidence="4" id="KW-0677">Repeat</keyword>
<evidence type="ECO:0000256" key="4">
    <source>
        <dbReference type="ARBA" id="ARBA00022737"/>
    </source>
</evidence>
<dbReference type="SMART" id="SM00825">
    <property type="entry name" value="PKS_KS"/>
    <property type="match status" value="4"/>
</dbReference>
<feature type="domain" description="PKS/mFAS DH" evidence="16">
    <location>
        <begin position="5941"/>
        <end position="6206"/>
    </location>
</feature>
<feature type="region of interest" description="N-terminal hotdog fold" evidence="12">
    <location>
        <begin position="2562"/>
        <end position="2686"/>
    </location>
</feature>
<dbReference type="FunFam" id="1.10.1200.10:FF:000007">
    <property type="entry name" value="Probable polyketide synthase pks17"/>
    <property type="match status" value="3"/>
</dbReference>
<keyword evidence="18" id="KW-1185">Reference proteome</keyword>
<comment type="function">
    <text evidence="8">Involved in the biosynthesis of antibiotic erythromycin via the biosynthesis of its aglycone precursor, 6-deoxyerythronolide B (6-dEB).</text>
</comment>
<dbReference type="SMART" id="SM00822">
    <property type="entry name" value="PKS_KR"/>
    <property type="match status" value="4"/>
</dbReference>
<organism evidence="17 18">
    <name type="scientific">Kibdelosporangium phytohabitans</name>
    <dbReference type="NCBI Taxonomy" id="860235"/>
    <lineage>
        <taxon>Bacteria</taxon>
        <taxon>Bacillati</taxon>
        <taxon>Actinomycetota</taxon>
        <taxon>Actinomycetes</taxon>
        <taxon>Pseudonocardiales</taxon>
        <taxon>Pseudonocardiaceae</taxon>
        <taxon>Kibdelosporangium</taxon>
    </lineage>
</organism>
<dbReference type="CDD" id="cd00833">
    <property type="entry name" value="PKS"/>
    <property type="match status" value="4"/>
</dbReference>
<feature type="active site" description="Proton acceptor; for dehydratase activity" evidence="12">
    <location>
        <position position="5973"/>
    </location>
</feature>
<dbReference type="Gene3D" id="1.10.1200.10">
    <property type="entry name" value="ACP-like"/>
    <property type="match status" value="4"/>
</dbReference>
<dbReference type="EC" id="2.3.1.94" evidence="11"/>